<gene>
    <name evidence="1" type="ORF">A3Q56_00273</name>
</gene>
<keyword evidence="2" id="KW-1185">Reference proteome</keyword>
<organism evidence="1 2">
    <name type="scientific">Intoshia linei</name>
    <dbReference type="NCBI Taxonomy" id="1819745"/>
    <lineage>
        <taxon>Eukaryota</taxon>
        <taxon>Metazoa</taxon>
        <taxon>Spiralia</taxon>
        <taxon>Lophotrochozoa</taxon>
        <taxon>Mesozoa</taxon>
        <taxon>Orthonectida</taxon>
        <taxon>Rhopaluridae</taxon>
        <taxon>Intoshia</taxon>
    </lineage>
</organism>
<sequence length="164" mass="18903">MSIHNSISLFNHEIFTIPISIDEMIKSNKNKNKLIEKKKISVKVKEFERSLHVDPCLAIINHSDLYFSILVHIKDIDCKEKIYFLGVFLDGANLMTEKLKNCISEPDLSEKSGMLNALTMSCFELCMLLEEYEANLTKMNMTACFVTRILLVHEIVPFMSLLRN</sequence>
<dbReference type="EMBL" id="LWCA01000013">
    <property type="protein sequence ID" value="OAF71952.1"/>
    <property type="molecule type" value="Genomic_DNA"/>
</dbReference>
<dbReference type="AlphaFoldDB" id="A0A177BEF6"/>
<dbReference type="Proteomes" id="UP000078046">
    <property type="component" value="Unassembled WGS sequence"/>
</dbReference>
<accession>A0A177BEF6</accession>
<protein>
    <submittedName>
        <fullName evidence="1">Uncharacterized protein</fullName>
    </submittedName>
</protein>
<name>A0A177BEF6_9BILA</name>
<proteinExistence type="predicted"/>
<reference evidence="1 2" key="1">
    <citation type="submission" date="2016-04" db="EMBL/GenBank/DDBJ databases">
        <title>The genome of Intoshia linei affirms orthonectids as highly simplified spiralians.</title>
        <authorList>
            <person name="Mikhailov K.V."/>
            <person name="Slusarev G.S."/>
            <person name="Nikitin M.A."/>
            <person name="Logacheva M.D."/>
            <person name="Penin A."/>
            <person name="Aleoshin V."/>
            <person name="Panchin Y.V."/>
        </authorList>
    </citation>
    <scope>NUCLEOTIDE SEQUENCE [LARGE SCALE GENOMIC DNA]</scope>
    <source>
        <strain evidence="1">Intl2013</strain>
        <tissue evidence="1">Whole animal</tissue>
    </source>
</reference>
<comment type="caution">
    <text evidence="1">The sequence shown here is derived from an EMBL/GenBank/DDBJ whole genome shotgun (WGS) entry which is preliminary data.</text>
</comment>
<evidence type="ECO:0000313" key="1">
    <source>
        <dbReference type="EMBL" id="OAF71952.1"/>
    </source>
</evidence>
<evidence type="ECO:0000313" key="2">
    <source>
        <dbReference type="Proteomes" id="UP000078046"/>
    </source>
</evidence>